<feature type="domain" description="Histone deacetylase" evidence="14">
    <location>
        <begin position="36"/>
        <end position="334"/>
    </location>
</feature>
<keyword evidence="5" id="KW-0678">Repressor</keyword>
<comment type="cofactor">
    <cofactor evidence="1">
        <name>Zn(2+)</name>
        <dbReference type="ChEBI" id="CHEBI:29105"/>
    </cofactor>
</comment>
<keyword evidence="6" id="KW-0479">Metal-binding</keyword>
<dbReference type="InterPro" id="IPR023801">
    <property type="entry name" value="His_deacetylse_dom"/>
</dbReference>
<dbReference type="GO" id="GO:0141221">
    <property type="term" value="F:histone deacetylase activity, hydrolytic mechanism"/>
    <property type="evidence" value="ECO:0007669"/>
    <property type="project" value="UniProtKB-EC"/>
</dbReference>
<keyword evidence="8" id="KW-0862">Zinc</keyword>
<keyword evidence="7" id="KW-0378">Hydrolase</keyword>
<dbReference type="FunFam" id="3.40.800.20:FF:000014">
    <property type="entry name" value="Histone deacetylase 15"/>
    <property type="match status" value="1"/>
</dbReference>
<keyword evidence="9" id="KW-0156">Chromatin regulator</keyword>
<keyword evidence="16" id="KW-1185">Reference proteome</keyword>
<dbReference type="AlphaFoldDB" id="A0A7J6GSI7"/>
<comment type="subcellular location">
    <subcellularLocation>
        <location evidence="2">Nucleus</location>
    </subcellularLocation>
</comment>
<evidence type="ECO:0000256" key="4">
    <source>
        <dbReference type="ARBA" id="ARBA00012111"/>
    </source>
</evidence>
<dbReference type="Gene3D" id="3.40.800.20">
    <property type="entry name" value="Histone deacetylase domain"/>
    <property type="match status" value="1"/>
</dbReference>
<dbReference type="PRINTS" id="PR01270">
    <property type="entry name" value="HDASUPER"/>
</dbReference>
<gene>
    <name evidence="15" type="ORF">G4B88_017830</name>
</gene>
<evidence type="ECO:0000256" key="9">
    <source>
        <dbReference type="ARBA" id="ARBA00022853"/>
    </source>
</evidence>
<dbReference type="Proteomes" id="UP000583929">
    <property type="component" value="Unassembled WGS sequence"/>
</dbReference>
<dbReference type="GO" id="GO:0040029">
    <property type="term" value="P:epigenetic regulation of gene expression"/>
    <property type="evidence" value="ECO:0007669"/>
    <property type="project" value="TreeGrafter"/>
</dbReference>
<accession>A0A7J6GSI7</accession>
<evidence type="ECO:0000256" key="13">
    <source>
        <dbReference type="ARBA" id="ARBA00049416"/>
    </source>
</evidence>
<protein>
    <recommendedName>
        <fullName evidence="4">histone deacetylase</fullName>
        <ecNumber evidence="4">3.5.1.98</ecNumber>
    </recommendedName>
</protein>
<dbReference type="GO" id="GO:0005737">
    <property type="term" value="C:cytoplasm"/>
    <property type="evidence" value="ECO:0007669"/>
    <property type="project" value="UniProtKB-ARBA"/>
</dbReference>
<sequence>MADLRSNSESKTEQRRVGLLYDERMCKHHTPDHEDHPENPNRIKAIWKKLHSAGIPQRCILLNAKEVEDKHVLLVHSQNHLKLIKNISSKQFDSRRERTASRYNSIYFNDGSSEAASLAAGSVVEMVQRVAKGELNSGMAIVRPPGHHAEHDEPMGFCLYNNVAIATQVLLNEKPEERILIVDWDVHHGNGTQKMFWEDPRVLFFSVHRHEFGSFYPANDDGFYTMIGGGPGAGYNINVPWENGQCGDADYFAVWDHILIPVAKEFNPDIIIVSAGFDAAVNDPLGGCRVTPSGYAIMLKKLMDFAQGKVVLALEGGYNLESIANSTLACVETLLEDKPVVGSAEVHPFESTWRVIEAVRHNLSPFWPTLAKELPKKLTDQKAHLIPVASLLLFSFQTDIYMLYVPSSSSDSEVEDNENVSEKFADLLSRLVEPFSKMTTHAVSSNSDNWRSDLSKFDIWYASFGSNMWQPRFNCYIEGGQVEGMTKPCSGAVDKTLPKEILWKTFPRRLFFGRDFSQTWGPGGVAFVSVESNIQEKVYMCLYRITLEQFNDVLLQENSKSLPISSPLFDLSALNSFTNGESNSAEVNLESGWYRRVVYLGKDHDIPILSMTCKQSEFESFKSGELTLRAPAEGYAKTLVRGLVEGKQLSEAEAMAYIKNSYTRPL</sequence>
<dbReference type="EC" id="3.5.1.98" evidence="4"/>
<evidence type="ECO:0000256" key="5">
    <source>
        <dbReference type="ARBA" id="ARBA00022491"/>
    </source>
</evidence>
<dbReference type="GO" id="GO:0046872">
    <property type="term" value="F:metal ion binding"/>
    <property type="evidence" value="ECO:0007669"/>
    <property type="project" value="UniProtKB-KW"/>
</dbReference>
<keyword evidence="11" id="KW-0804">Transcription</keyword>
<evidence type="ECO:0000256" key="11">
    <source>
        <dbReference type="ARBA" id="ARBA00023163"/>
    </source>
</evidence>
<comment type="similarity">
    <text evidence="3">Belongs to the histone deacetylase family. HD type 2 subfamily.</text>
</comment>
<evidence type="ECO:0000256" key="8">
    <source>
        <dbReference type="ARBA" id="ARBA00022833"/>
    </source>
</evidence>
<organism evidence="15 16">
    <name type="scientific">Cannabis sativa</name>
    <name type="common">Hemp</name>
    <name type="synonym">Marijuana</name>
    <dbReference type="NCBI Taxonomy" id="3483"/>
    <lineage>
        <taxon>Eukaryota</taxon>
        <taxon>Viridiplantae</taxon>
        <taxon>Streptophyta</taxon>
        <taxon>Embryophyta</taxon>
        <taxon>Tracheophyta</taxon>
        <taxon>Spermatophyta</taxon>
        <taxon>Magnoliopsida</taxon>
        <taxon>eudicotyledons</taxon>
        <taxon>Gunneridae</taxon>
        <taxon>Pentapetalae</taxon>
        <taxon>rosids</taxon>
        <taxon>fabids</taxon>
        <taxon>Rosales</taxon>
        <taxon>Cannabaceae</taxon>
        <taxon>Cannabis</taxon>
    </lineage>
</organism>
<evidence type="ECO:0000256" key="10">
    <source>
        <dbReference type="ARBA" id="ARBA00023015"/>
    </source>
</evidence>
<dbReference type="EMBL" id="JAATIQ010000088">
    <property type="protein sequence ID" value="KAF4385029.1"/>
    <property type="molecule type" value="Genomic_DNA"/>
</dbReference>
<evidence type="ECO:0000256" key="1">
    <source>
        <dbReference type="ARBA" id="ARBA00001947"/>
    </source>
</evidence>
<proteinExistence type="inferred from homology"/>
<comment type="caution">
    <text evidence="15">The sequence shown here is derived from an EMBL/GenBank/DDBJ whole genome shotgun (WGS) entry which is preliminary data.</text>
</comment>
<dbReference type="InterPro" id="IPR037138">
    <property type="entry name" value="His_deacetylse_dom_sf"/>
</dbReference>
<dbReference type="PANTHER" id="PTHR10625">
    <property type="entry name" value="HISTONE DEACETYLASE HDAC1-RELATED"/>
    <property type="match status" value="1"/>
</dbReference>
<evidence type="ECO:0000256" key="2">
    <source>
        <dbReference type="ARBA" id="ARBA00004123"/>
    </source>
</evidence>
<evidence type="ECO:0000256" key="3">
    <source>
        <dbReference type="ARBA" id="ARBA00007738"/>
    </source>
</evidence>
<keyword evidence="10" id="KW-0805">Transcription regulation</keyword>
<evidence type="ECO:0000259" key="14">
    <source>
        <dbReference type="Pfam" id="PF00850"/>
    </source>
</evidence>
<evidence type="ECO:0000256" key="12">
    <source>
        <dbReference type="ARBA" id="ARBA00023242"/>
    </source>
</evidence>
<name>A0A7J6GSI7_CANSA</name>
<dbReference type="GO" id="GO:0050793">
    <property type="term" value="P:regulation of developmental process"/>
    <property type="evidence" value="ECO:0007669"/>
    <property type="project" value="UniProtKB-ARBA"/>
</dbReference>
<dbReference type="PANTHER" id="PTHR10625:SF25">
    <property type="entry name" value="HISTONE DEACETYLASE 18-RELATED"/>
    <property type="match status" value="1"/>
</dbReference>
<evidence type="ECO:0000313" key="15">
    <source>
        <dbReference type="EMBL" id="KAF4385029.1"/>
    </source>
</evidence>
<dbReference type="GO" id="GO:0000118">
    <property type="term" value="C:histone deacetylase complex"/>
    <property type="evidence" value="ECO:0007669"/>
    <property type="project" value="TreeGrafter"/>
</dbReference>
<dbReference type="InterPro" id="IPR023696">
    <property type="entry name" value="Ureohydrolase_dom_sf"/>
</dbReference>
<evidence type="ECO:0000256" key="7">
    <source>
        <dbReference type="ARBA" id="ARBA00022801"/>
    </source>
</evidence>
<comment type="catalytic activity">
    <reaction evidence="13">
        <text>N(6)-acetyl-L-lysyl-[histone] + H2O = L-lysyl-[histone] + acetate</text>
        <dbReference type="Rhea" id="RHEA:58196"/>
        <dbReference type="Rhea" id="RHEA-COMP:9845"/>
        <dbReference type="Rhea" id="RHEA-COMP:11338"/>
        <dbReference type="ChEBI" id="CHEBI:15377"/>
        <dbReference type="ChEBI" id="CHEBI:29969"/>
        <dbReference type="ChEBI" id="CHEBI:30089"/>
        <dbReference type="ChEBI" id="CHEBI:61930"/>
        <dbReference type="EC" id="3.5.1.98"/>
    </reaction>
    <physiologicalReaction direction="left-to-right" evidence="13">
        <dbReference type="Rhea" id="RHEA:58197"/>
    </physiologicalReaction>
</comment>
<reference evidence="15 16" key="1">
    <citation type="journal article" date="2020" name="bioRxiv">
        <title>Sequence and annotation of 42 cannabis genomes reveals extensive copy number variation in cannabinoid synthesis and pathogen resistance genes.</title>
        <authorList>
            <person name="Mckernan K.J."/>
            <person name="Helbert Y."/>
            <person name="Kane L.T."/>
            <person name="Ebling H."/>
            <person name="Zhang L."/>
            <person name="Liu B."/>
            <person name="Eaton Z."/>
            <person name="Mclaughlin S."/>
            <person name="Kingan S."/>
            <person name="Baybayan P."/>
            <person name="Concepcion G."/>
            <person name="Jordan M."/>
            <person name="Riva A."/>
            <person name="Barbazuk W."/>
            <person name="Harkins T."/>
        </authorList>
    </citation>
    <scope>NUCLEOTIDE SEQUENCE [LARGE SCALE GENOMIC DNA]</scope>
    <source>
        <strain evidence="16">cv. Jamaican Lion 4</strain>
        <tissue evidence="15">Leaf</tissue>
    </source>
</reference>
<dbReference type="Gene3D" id="3.10.490.10">
    <property type="entry name" value="Gamma-glutamyl cyclotransferase-like"/>
    <property type="match status" value="1"/>
</dbReference>
<dbReference type="SUPFAM" id="SSF52768">
    <property type="entry name" value="Arginase/deacetylase"/>
    <property type="match status" value="1"/>
</dbReference>
<evidence type="ECO:0000313" key="16">
    <source>
        <dbReference type="Proteomes" id="UP000583929"/>
    </source>
</evidence>
<evidence type="ECO:0000256" key="6">
    <source>
        <dbReference type="ARBA" id="ARBA00022723"/>
    </source>
</evidence>
<dbReference type="Pfam" id="PF00850">
    <property type="entry name" value="Hist_deacetyl"/>
    <property type="match status" value="1"/>
</dbReference>
<keyword evidence="12" id="KW-0539">Nucleus</keyword>
<dbReference type="InterPro" id="IPR000286">
    <property type="entry name" value="HDACs"/>
</dbReference>